<dbReference type="InterPro" id="IPR032727">
    <property type="entry name" value="CLAMP"/>
</dbReference>
<evidence type="ECO:0000313" key="2">
    <source>
        <dbReference type="Proteomes" id="UP001059041"/>
    </source>
</evidence>
<name>A0A9W7WMS8_TRIRA</name>
<evidence type="ECO:0000313" key="1">
    <source>
        <dbReference type="EMBL" id="KAI7805067.1"/>
    </source>
</evidence>
<protein>
    <submittedName>
        <fullName evidence="1">Uncharacterized protein</fullName>
    </submittedName>
</protein>
<reference evidence="1" key="1">
    <citation type="submission" date="2021-02" db="EMBL/GenBank/DDBJ databases">
        <title>Comparative genomics reveals that relaxation of natural selection precedes convergent phenotypic evolution of cavefish.</title>
        <authorList>
            <person name="Peng Z."/>
        </authorList>
    </citation>
    <scope>NUCLEOTIDE SEQUENCE</scope>
    <source>
        <tissue evidence="1">Muscle</tissue>
    </source>
</reference>
<dbReference type="PANTHER" id="PTHR28457">
    <property type="entry name" value="COILED-COIL DOMAIN-CONTAINING PROTEIN 189"/>
    <property type="match status" value="1"/>
</dbReference>
<keyword evidence="2" id="KW-1185">Reference proteome</keyword>
<accession>A0A9W7WMS8</accession>
<proteinExistence type="predicted"/>
<dbReference type="PANTHER" id="PTHR28457:SF2">
    <property type="entry name" value="SIMILAR TO 4930578I06RIK PROTEIN"/>
    <property type="match status" value="1"/>
</dbReference>
<dbReference type="AlphaFoldDB" id="A0A9W7WMS8"/>
<comment type="caution">
    <text evidence="1">The sequence shown here is derived from an EMBL/GenBank/DDBJ whole genome shotgun (WGS) entry which is preliminary data.</text>
</comment>
<sequence length="226" mass="25525">MYAIKRGLPWSTVGQVACVTKDLLPKLVGLKTSDAVHVIRDQLSQIEPRLSSGHHAVLMDFILKTYVPHQRLYQAFLNGDTGVRHIRSELEVEGPPHPPPLCEGTDAVELEQQQVLEETRSKTEADIMKLKVKTEAQMMAKLQASLNDLPREGNICRLEVEKLLHNFLQSQGQIMMESLMEEASLTDSLLNLKLRQKSQLTERHLTNDPVSTKQHCVPTSTKKKFV</sequence>
<gene>
    <name evidence="1" type="ORF">IRJ41_024491</name>
</gene>
<dbReference type="EMBL" id="JAFHDT010000010">
    <property type="protein sequence ID" value="KAI7805067.1"/>
    <property type="molecule type" value="Genomic_DNA"/>
</dbReference>
<organism evidence="1 2">
    <name type="scientific">Triplophysa rosa</name>
    <name type="common">Cave loach</name>
    <dbReference type="NCBI Taxonomy" id="992332"/>
    <lineage>
        <taxon>Eukaryota</taxon>
        <taxon>Metazoa</taxon>
        <taxon>Chordata</taxon>
        <taxon>Craniata</taxon>
        <taxon>Vertebrata</taxon>
        <taxon>Euteleostomi</taxon>
        <taxon>Actinopterygii</taxon>
        <taxon>Neopterygii</taxon>
        <taxon>Teleostei</taxon>
        <taxon>Ostariophysi</taxon>
        <taxon>Cypriniformes</taxon>
        <taxon>Nemacheilidae</taxon>
        <taxon>Triplophysa</taxon>
    </lineage>
</organism>
<dbReference type="Proteomes" id="UP001059041">
    <property type="component" value="Linkage Group LG10"/>
</dbReference>